<dbReference type="AlphaFoldDB" id="A0A517Y0T7"/>
<sequence>MRGAFGAVGLVAVLVGGAAGQEAVTFKQYPYKVGDKTRTTKTEDTTGGTTINAMGKEQKTKEKKKKTLVYVTEVLEVGADAGKPAKLKRTYEKAVEERNGVETTLSLDGKTVTIERKEEKYTFTADGAALDAAATAELDREFTKKGNLGDNLFPEKGVKPGDSWDLTEKFLKEMDTPDNPFVIAPKGAAVTGKLLSTTKKGPTTFGDLEVTADLPLTDLRGKLPLKLNPGSGWKIAMKGTGCLDGTSPEGNSTATMTIALEGATMGVGVKIDTQVKMSSRTNRVSGGKQ</sequence>
<protein>
    <submittedName>
        <fullName evidence="2">Uncharacterized protein</fullName>
    </submittedName>
</protein>
<reference evidence="2 3" key="1">
    <citation type="submission" date="2019-02" db="EMBL/GenBank/DDBJ databases">
        <title>Deep-cultivation of Planctomycetes and their phenomic and genomic characterization uncovers novel biology.</title>
        <authorList>
            <person name="Wiegand S."/>
            <person name="Jogler M."/>
            <person name="Boedeker C."/>
            <person name="Pinto D."/>
            <person name="Vollmers J."/>
            <person name="Rivas-Marin E."/>
            <person name="Kohn T."/>
            <person name="Peeters S.H."/>
            <person name="Heuer A."/>
            <person name="Rast P."/>
            <person name="Oberbeckmann S."/>
            <person name="Bunk B."/>
            <person name="Jeske O."/>
            <person name="Meyerdierks A."/>
            <person name="Storesund J.E."/>
            <person name="Kallscheuer N."/>
            <person name="Luecker S."/>
            <person name="Lage O.M."/>
            <person name="Pohl T."/>
            <person name="Merkel B.J."/>
            <person name="Hornburger P."/>
            <person name="Mueller R.-W."/>
            <person name="Bruemmer F."/>
            <person name="Labrenz M."/>
            <person name="Spormann A.M."/>
            <person name="Op den Camp H."/>
            <person name="Overmann J."/>
            <person name="Amann R."/>
            <person name="Jetten M.S.M."/>
            <person name="Mascher T."/>
            <person name="Medema M.H."/>
            <person name="Devos D.P."/>
            <person name="Kaster A.-K."/>
            <person name="Ovreas L."/>
            <person name="Rohde M."/>
            <person name="Galperin M.Y."/>
            <person name="Jogler C."/>
        </authorList>
    </citation>
    <scope>NUCLEOTIDE SEQUENCE [LARGE SCALE GENOMIC DNA]</scope>
    <source>
        <strain evidence="2 3">ETA_A1</strain>
    </source>
</reference>
<dbReference type="Proteomes" id="UP000319576">
    <property type="component" value="Chromosome"/>
</dbReference>
<dbReference type="EMBL" id="CP036273">
    <property type="protein sequence ID" value="QDU23367.1"/>
    <property type="molecule type" value="Genomic_DNA"/>
</dbReference>
<dbReference type="RefSeq" id="WP_145243583.1">
    <property type="nucleotide sequence ID" value="NZ_CP036273.1"/>
</dbReference>
<evidence type="ECO:0000256" key="1">
    <source>
        <dbReference type="SAM" id="MobiDB-lite"/>
    </source>
</evidence>
<organism evidence="2 3">
    <name type="scientific">Urbifossiella limnaea</name>
    <dbReference type="NCBI Taxonomy" id="2528023"/>
    <lineage>
        <taxon>Bacteria</taxon>
        <taxon>Pseudomonadati</taxon>
        <taxon>Planctomycetota</taxon>
        <taxon>Planctomycetia</taxon>
        <taxon>Gemmatales</taxon>
        <taxon>Gemmataceae</taxon>
        <taxon>Urbifossiella</taxon>
    </lineage>
</organism>
<keyword evidence="3" id="KW-1185">Reference proteome</keyword>
<name>A0A517Y0T7_9BACT</name>
<gene>
    <name evidence="2" type="ORF">ETAA1_53660</name>
</gene>
<accession>A0A517Y0T7</accession>
<feature type="region of interest" description="Disordered" evidence="1">
    <location>
        <begin position="38"/>
        <end position="58"/>
    </location>
</feature>
<proteinExistence type="predicted"/>
<dbReference type="KEGG" id="uli:ETAA1_53660"/>
<evidence type="ECO:0000313" key="2">
    <source>
        <dbReference type="EMBL" id="QDU23367.1"/>
    </source>
</evidence>
<evidence type="ECO:0000313" key="3">
    <source>
        <dbReference type="Proteomes" id="UP000319576"/>
    </source>
</evidence>